<feature type="domain" description="Integrase catalytic" evidence="1">
    <location>
        <begin position="1"/>
        <end position="118"/>
    </location>
</feature>
<gene>
    <name evidence="2" type="ORF">SHERM_24709</name>
</gene>
<dbReference type="InterPro" id="IPR012337">
    <property type="entry name" value="RNaseH-like_sf"/>
</dbReference>
<dbReference type="GO" id="GO:0003676">
    <property type="term" value="F:nucleic acid binding"/>
    <property type="evidence" value="ECO:0007669"/>
    <property type="project" value="InterPro"/>
</dbReference>
<dbReference type="GO" id="GO:0015074">
    <property type="term" value="P:DNA integration"/>
    <property type="evidence" value="ECO:0007669"/>
    <property type="project" value="InterPro"/>
</dbReference>
<sequence>SDVASIFKQFLQFIQNQFHTLVKCVQSDWGGEYRSLVSLFNSLGVSFRHPCPHTHQQNGRAERKHLHIVEMGLTLLAHAKMPLKFWWDSFQTSVYTINRLPTPVLNHFSPFQSLFNSSPDFSFLKPF</sequence>
<comment type="caution">
    <text evidence="2">The sequence shown here is derived from an EMBL/GenBank/DDBJ whole genome shotgun (WGS) entry which is preliminary data.</text>
</comment>
<evidence type="ECO:0000313" key="2">
    <source>
        <dbReference type="EMBL" id="CAA0829120.1"/>
    </source>
</evidence>
<proteinExistence type="predicted"/>
<accession>A0A9N7N8V7</accession>
<dbReference type="PROSITE" id="PS50994">
    <property type="entry name" value="INTEGRASE"/>
    <property type="match status" value="1"/>
</dbReference>
<dbReference type="Gene3D" id="3.30.420.10">
    <property type="entry name" value="Ribonuclease H-like superfamily/Ribonuclease H"/>
    <property type="match status" value="1"/>
</dbReference>
<feature type="non-terminal residue" evidence="2">
    <location>
        <position position="1"/>
    </location>
</feature>
<feature type="non-terminal residue" evidence="2">
    <location>
        <position position="127"/>
    </location>
</feature>
<reference evidence="2" key="1">
    <citation type="submission" date="2019-12" db="EMBL/GenBank/DDBJ databases">
        <authorList>
            <person name="Scholes J."/>
        </authorList>
    </citation>
    <scope>NUCLEOTIDE SEQUENCE</scope>
</reference>
<organism evidence="2 3">
    <name type="scientific">Striga hermonthica</name>
    <name type="common">Purple witchweed</name>
    <name type="synonym">Buchnera hermonthica</name>
    <dbReference type="NCBI Taxonomy" id="68872"/>
    <lineage>
        <taxon>Eukaryota</taxon>
        <taxon>Viridiplantae</taxon>
        <taxon>Streptophyta</taxon>
        <taxon>Embryophyta</taxon>
        <taxon>Tracheophyta</taxon>
        <taxon>Spermatophyta</taxon>
        <taxon>Magnoliopsida</taxon>
        <taxon>eudicotyledons</taxon>
        <taxon>Gunneridae</taxon>
        <taxon>Pentapetalae</taxon>
        <taxon>asterids</taxon>
        <taxon>lamiids</taxon>
        <taxon>Lamiales</taxon>
        <taxon>Orobanchaceae</taxon>
        <taxon>Buchnereae</taxon>
        <taxon>Striga</taxon>
    </lineage>
</organism>
<dbReference type="Proteomes" id="UP001153555">
    <property type="component" value="Unassembled WGS sequence"/>
</dbReference>
<evidence type="ECO:0000313" key="3">
    <source>
        <dbReference type="Proteomes" id="UP001153555"/>
    </source>
</evidence>
<dbReference type="InterPro" id="IPR001584">
    <property type="entry name" value="Integrase_cat-core"/>
</dbReference>
<evidence type="ECO:0000259" key="1">
    <source>
        <dbReference type="PROSITE" id="PS50994"/>
    </source>
</evidence>
<dbReference type="InterPro" id="IPR036397">
    <property type="entry name" value="RNaseH_sf"/>
</dbReference>
<name>A0A9N7N8V7_STRHE</name>
<dbReference type="PANTHER" id="PTHR42648">
    <property type="entry name" value="TRANSPOSASE, PUTATIVE-RELATED"/>
    <property type="match status" value="1"/>
</dbReference>
<dbReference type="PANTHER" id="PTHR42648:SF26">
    <property type="entry name" value="INTEGRASE CATALYTIC DOMAIN-CONTAINING PROTEIN"/>
    <property type="match status" value="1"/>
</dbReference>
<dbReference type="OrthoDB" id="1938465at2759"/>
<dbReference type="InterPro" id="IPR039537">
    <property type="entry name" value="Retrotran_Ty1/copia-like"/>
</dbReference>
<dbReference type="AlphaFoldDB" id="A0A9N7N8V7"/>
<protein>
    <submittedName>
        <fullName evidence="2">Uncharacterized mitochondrial protein AtMg00710</fullName>
    </submittedName>
</protein>
<dbReference type="EMBL" id="CACSLK010027773">
    <property type="protein sequence ID" value="CAA0829120.1"/>
    <property type="molecule type" value="Genomic_DNA"/>
</dbReference>
<dbReference type="SUPFAM" id="SSF53098">
    <property type="entry name" value="Ribonuclease H-like"/>
    <property type="match status" value="1"/>
</dbReference>
<keyword evidence="3" id="KW-1185">Reference proteome</keyword>